<name>A0A0A9S541_ARUDO</name>
<proteinExistence type="predicted"/>
<accession>A0A0A9S541</accession>
<organism evidence="1">
    <name type="scientific">Arundo donax</name>
    <name type="common">Giant reed</name>
    <name type="synonym">Donax arundinaceus</name>
    <dbReference type="NCBI Taxonomy" id="35708"/>
    <lineage>
        <taxon>Eukaryota</taxon>
        <taxon>Viridiplantae</taxon>
        <taxon>Streptophyta</taxon>
        <taxon>Embryophyta</taxon>
        <taxon>Tracheophyta</taxon>
        <taxon>Spermatophyta</taxon>
        <taxon>Magnoliopsida</taxon>
        <taxon>Liliopsida</taxon>
        <taxon>Poales</taxon>
        <taxon>Poaceae</taxon>
        <taxon>PACMAD clade</taxon>
        <taxon>Arundinoideae</taxon>
        <taxon>Arundineae</taxon>
        <taxon>Arundo</taxon>
    </lineage>
</organism>
<dbReference type="AlphaFoldDB" id="A0A0A9S541"/>
<dbReference type="EMBL" id="GBRH01258579">
    <property type="protein sequence ID" value="JAD39316.1"/>
    <property type="molecule type" value="Transcribed_RNA"/>
</dbReference>
<reference evidence="1" key="1">
    <citation type="submission" date="2014-09" db="EMBL/GenBank/DDBJ databases">
        <authorList>
            <person name="Magalhaes I.L.F."/>
            <person name="Oliveira U."/>
            <person name="Santos F.R."/>
            <person name="Vidigal T.H.D.A."/>
            <person name="Brescovit A.D."/>
            <person name="Santos A.J."/>
        </authorList>
    </citation>
    <scope>NUCLEOTIDE SEQUENCE</scope>
    <source>
        <tissue evidence="1">Shoot tissue taken approximately 20 cm above the soil surface</tissue>
    </source>
</reference>
<sequence length="92" mass="10295">MCCHLTCLFWKSCFHHSAVGLHYVIEGRNWNSTQSTRLVSVDGLKGGSRCCCLTFCLSGKVVPSYLRSSGDDLLLRSILFAPLWSALHCWTL</sequence>
<protein>
    <submittedName>
        <fullName evidence="1">Uncharacterized protein</fullName>
    </submittedName>
</protein>
<evidence type="ECO:0000313" key="1">
    <source>
        <dbReference type="EMBL" id="JAD39316.1"/>
    </source>
</evidence>
<reference evidence="1" key="2">
    <citation type="journal article" date="2015" name="Data Brief">
        <title>Shoot transcriptome of the giant reed, Arundo donax.</title>
        <authorList>
            <person name="Barrero R.A."/>
            <person name="Guerrero F.D."/>
            <person name="Moolhuijzen P."/>
            <person name="Goolsby J.A."/>
            <person name="Tidwell J."/>
            <person name="Bellgard S.E."/>
            <person name="Bellgard M.I."/>
        </authorList>
    </citation>
    <scope>NUCLEOTIDE SEQUENCE</scope>
    <source>
        <tissue evidence="1">Shoot tissue taken approximately 20 cm above the soil surface</tissue>
    </source>
</reference>